<evidence type="ECO:0000313" key="1">
    <source>
        <dbReference type="EMBL" id="VTR92795.1"/>
    </source>
</evidence>
<evidence type="ECO:0000313" key="2">
    <source>
        <dbReference type="Proteomes" id="UP000464178"/>
    </source>
</evidence>
<gene>
    <name evidence="1" type="ORF">SOIL9_49190</name>
</gene>
<accession>A0A6P2CXC6</accession>
<dbReference type="EMBL" id="LR593886">
    <property type="protein sequence ID" value="VTR92795.1"/>
    <property type="molecule type" value="Genomic_DNA"/>
</dbReference>
<organism evidence="1 2">
    <name type="scientific">Gemmata massiliana</name>
    <dbReference type="NCBI Taxonomy" id="1210884"/>
    <lineage>
        <taxon>Bacteria</taxon>
        <taxon>Pseudomonadati</taxon>
        <taxon>Planctomycetota</taxon>
        <taxon>Planctomycetia</taxon>
        <taxon>Gemmatales</taxon>
        <taxon>Gemmataceae</taxon>
        <taxon>Gemmata</taxon>
    </lineage>
</organism>
<dbReference type="AlphaFoldDB" id="A0A6P2CXC6"/>
<name>A0A6P2CXC6_9BACT</name>
<dbReference type="RefSeq" id="WP_162667609.1">
    <property type="nucleotide sequence ID" value="NZ_LR593886.1"/>
</dbReference>
<protein>
    <submittedName>
        <fullName evidence="1">Uncharacterized protein</fullName>
    </submittedName>
</protein>
<proteinExistence type="predicted"/>
<keyword evidence="2" id="KW-1185">Reference proteome</keyword>
<reference evidence="1 2" key="1">
    <citation type="submission" date="2019-05" db="EMBL/GenBank/DDBJ databases">
        <authorList>
            <consortium name="Science for Life Laboratories"/>
        </authorList>
    </citation>
    <scope>NUCLEOTIDE SEQUENCE [LARGE SCALE GENOMIC DNA]</scope>
    <source>
        <strain evidence="1">Soil9</strain>
    </source>
</reference>
<sequence length="76" mass="8251">MLTFLIASNVLSLLISAAALVYAQRTVRAARGAMAYVRSARHDVKTMHDRLTSEPVLLPFPGSRQKLRLVEAGDGA</sequence>
<dbReference type="Proteomes" id="UP000464178">
    <property type="component" value="Chromosome"/>
</dbReference>
<dbReference type="KEGG" id="gms:SOIL9_49190"/>